<protein>
    <submittedName>
        <fullName evidence="2">Uncharacterized protein</fullName>
    </submittedName>
</protein>
<organism evidence="2 3">
    <name type="scientific">Metschnikowia bicuspidata var. bicuspidata NRRL YB-4993</name>
    <dbReference type="NCBI Taxonomy" id="869754"/>
    <lineage>
        <taxon>Eukaryota</taxon>
        <taxon>Fungi</taxon>
        <taxon>Dikarya</taxon>
        <taxon>Ascomycota</taxon>
        <taxon>Saccharomycotina</taxon>
        <taxon>Pichiomycetes</taxon>
        <taxon>Metschnikowiaceae</taxon>
        <taxon>Metschnikowia</taxon>
    </lineage>
</organism>
<gene>
    <name evidence="2" type="ORF">METBIDRAFT_31432</name>
</gene>
<dbReference type="GeneID" id="30028826"/>
<proteinExistence type="predicted"/>
<reference evidence="2 3" key="1">
    <citation type="submission" date="2016-05" db="EMBL/GenBank/DDBJ databases">
        <title>Comparative genomics of biotechnologically important yeasts.</title>
        <authorList>
            <consortium name="DOE Joint Genome Institute"/>
            <person name="Riley R."/>
            <person name="Haridas S."/>
            <person name="Wolfe K.H."/>
            <person name="Lopes M.R."/>
            <person name="Hittinger C.T."/>
            <person name="Goker M."/>
            <person name="Salamov A."/>
            <person name="Wisecaver J."/>
            <person name="Long T.M."/>
            <person name="Aerts A.L."/>
            <person name="Barry K."/>
            <person name="Choi C."/>
            <person name="Clum A."/>
            <person name="Coughlan A.Y."/>
            <person name="Deshpande S."/>
            <person name="Douglass A.P."/>
            <person name="Hanson S.J."/>
            <person name="Klenk H.-P."/>
            <person name="LaButti K."/>
            <person name="Lapidus A."/>
            <person name="Lindquist E."/>
            <person name="Lipzen A."/>
            <person name="Meier-kolthoff J.P."/>
            <person name="Ohm R.A."/>
            <person name="Otillar R.P."/>
            <person name="Pangilinan J."/>
            <person name="Peng Y."/>
            <person name="Rokas A."/>
            <person name="Rosa C.A."/>
            <person name="Scheuner C."/>
            <person name="Sibirny A.A."/>
            <person name="Slot J.C."/>
            <person name="Stielow J.B."/>
            <person name="Sun H."/>
            <person name="Kurtzman C.P."/>
            <person name="Blackwell M."/>
            <person name="Grigoriev I.V."/>
            <person name="Jeffries T.W."/>
        </authorList>
    </citation>
    <scope>NUCLEOTIDE SEQUENCE [LARGE SCALE GENOMIC DNA]</scope>
    <source>
        <strain evidence="2 3">NRRL YB-4993</strain>
    </source>
</reference>
<dbReference type="Proteomes" id="UP000092555">
    <property type="component" value="Unassembled WGS sequence"/>
</dbReference>
<evidence type="ECO:0000313" key="3">
    <source>
        <dbReference type="Proteomes" id="UP000092555"/>
    </source>
</evidence>
<keyword evidence="3" id="KW-1185">Reference proteome</keyword>
<feature type="compositionally biased region" description="Basic and acidic residues" evidence="1">
    <location>
        <begin position="19"/>
        <end position="29"/>
    </location>
</feature>
<evidence type="ECO:0000313" key="2">
    <source>
        <dbReference type="EMBL" id="OBA22547.1"/>
    </source>
</evidence>
<dbReference type="EMBL" id="LXTC01000002">
    <property type="protein sequence ID" value="OBA22547.1"/>
    <property type="molecule type" value="Genomic_DNA"/>
</dbReference>
<sequence>MVGFGAGVGALAPALGGEIRGHRGSERGARTGGAGSIVRGAPPDPRRHVTRRARDFRGRPASGQEVPGASAC</sequence>
<comment type="caution">
    <text evidence="2">The sequence shown here is derived from an EMBL/GenBank/DDBJ whole genome shotgun (WGS) entry which is preliminary data.</text>
</comment>
<dbReference type="RefSeq" id="XP_018713043.1">
    <property type="nucleotide sequence ID" value="XM_018855850.1"/>
</dbReference>
<dbReference type="AlphaFoldDB" id="A0A1A0HF78"/>
<feature type="compositionally biased region" description="Basic and acidic residues" evidence="1">
    <location>
        <begin position="44"/>
        <end position="58"/>
    </location>
</feature>
<accession>A0A1A0HF78</accession>
<feature type="region of interest" description="Disordered" evidence="1">
    <location>
        <begin position="13"/>
        <end position="72"/>
    </location>
</feature>
<evidence type="ECO:0000256" key="1">
    <source>
        <dbReference type="SAM" id="MobiDB-lite"/>
    </source>
</evidence>
<name>A0A1A0HF78_9ASCO</name>